<evidence type="ECO:0000256" key="5">
    <source>
        <dbReference type="ARBA" id="ARBA00022801"/>
    </source>
</evidence>
<dbReference type="GO" id="GO:0016139">
    <property type="term" value="P:glycoside catabolic process"/>
    <property type="evidence" value="ECO:0007669"/>
    <property type="project" value="TreeGrafter"/>
</dbReference>
<dbReference type="PANTHER" id="PTHR10030:SF37">
    <property type="entry name" value="ALPHA-L-FUCOSIDASE-RELATED"/>
    <property type="match status" value="1"/>
</dbReference>
<reference evidence="8 9" key="1">
    <citation type="submission" date="2019-10" db="EMBL/GenBank/DDBJ databases">
        <title>The completed genome of Lactobacillus harbinensis M1.</title>
        <authorList>
            <person name="Zheng Y."/>
        </authorList>
    </citation>
    <scope>NUCLEOTIDE SEQUENCE [LARGE SCALE GENOMIC DNA]</scope>
    <source>
        <strain evidence="8 9">M1</strain>
    </source>
</reference>
<dbReference type="AlphaFoldDB" id="A0A5P8M161"/>
<keyword evidence="5" id="KW-0378">Hydrolase</keyword>
<evidence type="ECO:0000256" key="2">
    <source>
        <dbReference type="ARBA" id="ARBA00007951"/>
    </source>
</evidence>
<gene>
    <name evidence="8" type="ORF">D1010_01450</name>
</gene>
<dbReference type="EC" id="3.2.1.51" evidence="3"/>
<dbReference type="GO" id="GO:0004560">
    <property type="term" value="F:alpha-L-fucosidase activity"/>
    <property type="evidence" value="ECO:0007669"/>
    <property type="project" value="InterPro"/>
</dbReference>
<evidence type="ECO:0000313" key="8">
    <source>
        <dbReference type="EMBL" id="QFR22218.1"/>
    </source>
</evidence>
<evidence type="ECO:0000256" key="1">
    <source>
        <dbReference type="ARBA" id="ARBA00004071"/>
    </source>
</evidence>
<name>A0A5P8M161_9LACO</name>
<protein>
    <recommendedName>
        <fullName evidence="3">alpha-L-fucosidase</fullName>
        <ecNumber evidence="3">3.2.1.51</ecNumber>
    </recommendedName>
</protein>
<dbReference type="InterPro" id="IPR017853">
    <property type="entry name" value="GH"/>
</dbReference>
<evidence type="ECO:0000313" key="9">
    <source>
        <dbReference type="Proteomes" id="UP000326779"/>
    </source>
</evidence>
<evidence type="ECO:0000256" key="4">
    <source>
        <dbReference type="ARBA" id="ARBA00022729"/>
    </source>
</evidence>
<comment type="similarity">
    <text evidence="2">Belongs to the glycosyl hydrolase 29 family.</text>
</comment>
<feature type="domain" description="Glycoside hydrolase family 29 N-terminal" evidence="7">
    <location>
        <begin position="52"/>
        <end position="384"/>
    </location>
</feature>
<dbReference type="SMART" id="SM00812">
    <property type="entry name" value="Alpha_L_fucos"/>
    <property type="match status" value="1"/>
</dbReference>
<dbReference type="GO" id="GO:0006004">
    <property type="term" value="P:fucose metabolic process"/>
    <property type="evidence" value="ECO:0007669"/>
    <property type="project" value="InterPro"/>
</dbReference>
<dbReference type="EMBL" id="CP045143">
    <property type="protein sequence ID" value="QFR22218.1"/>
    <property type="molecule type" value="Genomic_DNA"/>
</dbReference>
<comment type="function">
    <text evidence="1">Alpha-L-fucosidase is responsible for hydrolyzing the alpha-1,6-linked fucose joined to the reducing-end N-acetylglucosamine of the carbohydrate moieties of glycoproteins.</text>
</comment>
<evidence type="ECO:0000256" key="6">
    <source>
        <dbReference type="ARBA" id="ARBA00023295"/>
    </source>
</evidence>
<dbReference type="InterPro" id="IPR057739">
    <property type="entry name" value="Glyco_hydro_29_N"/>
</dbReference>
<dbReference type="GO" id="GO:0005764">
    <property type="term" value="C:lysosome"/>
    <property type="evidence" value="ECO:0007669"/>
    <property type="project" value="TreeGrafter"/>
</dbReference>
<dbReference type="KEGG" id="lhb:D1010_01450"/>
<keyword evidence="4" id="KW-0732">Signal</keyword>
<dbReference type="PANTHER" id="PTHR10030">
    <property type="entry name" value="ALPHA-L-FUCOSIDASE"/>
    <property type="match status" value="1"/>
</dbReference>
<dbReference type="Gene3D" id="3.20.20.80">
    <property type="entry name" value="Glycosidases"/>
    <property type="match status" value="1"/>
</dbReference>
<dbReference type="SUPFAM" id="SSF51445">
    <property type="entry name" value="(Trans)glycosidases"/>
    <property type="match status" value="1"/>
</dbReference>
<dbReference type="Pfam" id="PF01120">
    <property type="entry name" value="Alpha_L_fucos"/>
    <property type="match status" value="1"/>
</dbReference>
<keyword evidence="6" id="KW-0326">Glycosidase</keyword>
<organism evidence="8 9">
    <name type="scientific">Schleiferilactobacillus harbinensis</name>
    <dbReference type="NCBI Taxonomy" id="304207"/>
    <lineage>
        <taxon>Bacteria</taxon>
        <taxon>Bacillati</taxon>
        <taxon>Bacillota</taxon>
        <taxon>Bacilli</taxon>
        <taxon>Lactobacillales</taxon>
        <taxon>Lactobacillaceae</taxon>
        <taxon>Schleiferilactobacillus</taxon>
    </lineage>
</organism>
<proteinExistence type="inferred from homology"/>
<sequence>MTTNDKKYTVARTTYCKRLIPGFMIVKVKGGASMTEETSRGDIESTKEKEWTAADFSQLPEHAQLEKNWTWFQNQKIGVLLHWGLYAQAGIVESWELSDADRWARQPKAWRPNMTQLKQDYWGLAQQFAPTHYDPAAWAAVFKNAGIRYAIFTTKHHDGFNMYHTQYSDYHADADLFGAFAQAMTQAGIGVGAYYSKADWHHPDYWRPDGTPKNRGIDFDRHQDPERWQRYVTFVHHQLTELAANYGPLRMLWLDAGWVGDAREPLALDQIIPALWQKQPQMLAVDRTMGGRFEQYVTPERQVPDIQNRPVLPWESNIPLANNWGYTPGDTYKSIGEIIRTILQVVTLGGNIVLGVGPKPDGTLPAPASRLLHQLGGWLALNGQGIYNTRPVAAAAIAAARRQGYAITQDDRAYYLFPLASVPPQTLDLHALHLPDTQPIVTRLGWQGQPFPVKAQHVVRLPGSLRQSLHPGLRIAKV</sequence>
<dbReference type="Proteomes" id="UP000326779">
    <property type="component" value="Chromosome"/>
</dbReference>
<accession>A0A5P8M161</accession>
<dbReference type="InterPro" id="IPR000933">
    <property type="entry name" value="Glyco_hydro_29"/>
</dbReference>
<evidence type="ECO:0000259" key="7">
    <source>
        <dbReference type="Pfam" id="PF01120"/>
    </source>
</evidence>
<evidence type="ECO:0000256" key="3">
    <source>
        <dbReference type="ARBA" id="ARBA00012662"/>
    </source>
</evidence>
<dbReference type="PRINTS" id="PR00741">
    <property type="entry name" value="GLHYDRLASE29"/>
</dbReference>
<dbReference type="InterPro" id="IPR016286">
    <property type="entry name" value="FUC_metazoa-typ"/>
</dbReference>